<sequence length="310" mass="33518">MGSLPEPRQLLTSLIDSITRIPLSPPPPIQQPLQNADGTPADAFDGGRSRWANGNPNYHPLKAVPQSQRQLITTLHVLFPTMLLPALDLLDRGLLLKLIRASGERINSPALSSNPALLSVNQQPSGSGLGAEDGRNDVGCRSNGVYIVHSAQSGGPDAASLSYSHRRHQLQNQPETAPSRTHVSGRRYLVRLRAWHCTCAAFAFAAFLPDSRLADQAHCEEDDAKVDSGCRFREDDADGETQGKDRRRCVRDWSFGGLSFSGIQGSDAGVACCKHLLACLLAERWHAALGGYVIEKEVGKEEMAGLVADI</sequence>
<reference evidence="1 2" key="1">
    <citation type="journal article" date="2024" name="Commun. Biol.">
        <title>Comparative genomic analysis of thermophilic fungi reveals convergent evolutionary adaptations and gene losses.</title>
        <authorList>
            <person name="Steindorff A.S."/>
            <person name="Aguilar-Pontes M.V."/>
            <person name="Robinson A.J."/>
            <person name="Andreopoulos B."/>
            <person name="LaButti K."/>
            <person name="Kuo A."/>
            <person name="Mondo S."/>
            <person name="Riley R."/>
            <person name="Otillar R."/>
            <person name="Haridas S."/>
            <person name="Lipzen A."/>
            <person name="Grimwood J."/>
            <person name="Schmutz J."/>
            <person name="Clum A."/>
            <person name="Reid I.D."/>
            <person name="Moisan M.C."/>
            <person name="Butler G."/>
            <person name="Nguyen T.T.M."/>
            <person name="Dewar K."/>
            <person name="Conant G."/>
            <person name="Drula E."/>
            <person name="Henrissat B."/>
            <person name="Hansel C."/>
            <person name="Singer S."/>
            <person name="Hutchinson M.I."/>
            <person name="de Vries R.P."/>
            <person name="Natvig D.O."/>
            <person name="Powell A.J."/>
            <person name="Tsang A."/>
            <person name="Grigoriev I.V."/>
        </authorList>
    </citation>
    <scope>NUCLEOTIDE SEQUENCE [LARGE SCALE GENOMIC DNA]</scope>
    <source>
        <strain evidence="1 2">ATCC 24622</strain>
    </source>
</reference>
<keyword evidence="2" id="KW-1185">Reference proteome</keyword>
<organism evidence="1 2">
    <name type="scientific">Phialemonium thermophilum</name>
    <dbReference type="NCBI Taxonomy" id="223376"/>
    <lineage>
        <taxon>Eukaryota</taxon>
        <taxon>Fungi</taxon>
        <taxon>Dikarya</taxon>
        <taxon>Ascomycota</taxon>
        <taxon>Pezizomycotina</taxon>
        <taxon>Sordariomycetes</taxon>
        <taxon>Sordariomycetidae</taxon>
        <taxon>Cephalothecales</taxon>
        <taxon>Cephalothecaceae</taxon>
        <taxon>Phialemonium</taxon>
    </lineage>
</organism>
<accession>A0ABR3XM80</accession>
<comment type="caution">
    <text evidence="1">The sequence shown here is derived from an EMBL/GenBank/DDBJ whole genome shotgun (WGS) entry which is preliminary data.</text>
</comment>
<dbReference type="EMBL" id="JAZHXJ010000072">
    <property type="protein sequence ID" value="KAL1876860.1"/>
    <property type="molecule type" value="Genomic_DNA"/>
</dbReference>
<evidence type="ECO:0000313" key="1">
    <source>
        <dbReference type="EMBL" id="KAL1876860.1"/>
    </source>
</evidence>
<gene>
    <name evidence="1" type="ORF">VTK73DRAFT_9090</name>
</gene>
<proteinExistence type="predicted"/>
<evidence type="ECO:0008006" key="3">
    <source>
        <dbReference type="Google" id="ProtNLM"/>
    </source>
</evidence>
<evidence type="ECO:0000313" key="2">
    <source>
        <dbReference type="Proteomes" id="UP001586593"/>
    </source>
</evidence>
<name>A0ABR3XM80_9PEZI</name>
<dbReference type="Proteomes" id="UP001586593">
    <property type="component" value="Unassembled WGS sequence"/>
</dbReference>
<protein>
    <recommendedName>
        <fullName evidence="3">SWIM-type domain-containing protein</fullName>
    </recommendedName>
</protein>